<keyword evidence="5" id="KW-1185">Reference proteome</keyword>
<dbReference type="Proteomes" id="UP001281761">
    <property type="component" value="Unassembled WGS sequence"/>
</dbReference>
<name>A0ABQ9WND0_9EUKA</name>
<accession>A0ABQ9WND0</accession>
<evidence type="ECO:0000313" key="1">
    <source>
        <dbReference type="EMBL" id="KAK2940363.1"/>
    </source>
</evidence>
<comment type="caution">
    <text evidence="2">The sequence shown here is derived from an EMBL/GenBank/DDBJ whole genome shotgun (WGS) entry which is preliminary data.</text>
</comment>
<evidence type="ECO:0000313" key="5">
    <source>
        <dbReference type="Proteomes" id="UP001281761"/>
    </source>
</evidence>
<organism evidence="2 5">
    <name type="scientific">Blattamonas nauphoetae</name>
    <dbReference type="NCBI Taxonomy" id="2049346"/>
    <lineage>
        <taxon>Eukaryota</taxon>
        <taxon>Metamonada</taxon>
        <taxon>Preaxostyla</taxon>
        <taxon>Oxymonadida</taxon>
        <taxon>Blattamonas</taxon>
    </lineage>
</organism>
<evidence type="ECO:0000313" key="2">
    <source>
        <dbReference type="EMBL" id="KAK2940833.1"/>
    </source>
</evidence>
<dbReference type="EMBL" id="JARBJD010000683">
    <property type="protein sequence ID" value="KAK2940363.1"/>
    <property type="molecule type" value="Genomic_DNA"/>
</dbReference>
<evidence type="ECO:0000313" key="3">
    <source>
        <dbReference type="EMBL" id="KAK2945687.1"/>
    </source>
</evidence>
<protein>
    <submittedName>
        <fullName evidence="2">Uncharacterized protein</fullName>
    </submittedName>
</protein>
<proteinExistence type="predicted"/>
<dbReference type="EMBL" id="JARBJD010000251">
    <property type="protein sequence ID" value="KAK2945687.1"/>
    <property type="molecule type" value="Genomic_DNA"/>
</dbReference>
<reference evidence="2 5" key="1">
    <citation type="journal article" date="2022" name="bioRxiv">
        <title>Genomics of Preaxostyla Flagellates Illuminates Evolutionary Transitions and the Path Towards Mitochondrial Loss.</title>
        <authorList>
            <person name="Novak L.V.F."/>
            <person name="Treitli S.C."/>
            <person name="Pyrih J."/>
            <person name="Halakuc P."/>
            <person name="Pipaliya S.V."/>
            <person name="Vacek V."/>
            <person name="Brzon O."/>
            <person name="Soukal P."/>
            <person name="Eme L."/>
            <person name="Dacks J.B."/>
            <person name="Karnkowska A."/>
            <person name="Elias M."/>
            <person name="Hampl V."/>
        </authorList>
    </citation>
    <scope>NUCLEOTIDE SEQUENCE [LARGE SCALE GENOMIC DNA]</scope>
    <source>
        <strain evidence="2">NAU3</strain>
        <tissue evidence="2">Gut</tissue>
    </source>
</reference>
<sequence length="68" mass="7545">MFHQHCHITGVNSPSLVHHNMPNHPPRRVSVALHTRLADSPVCDLNVAFHSQTDNLDSIGLHTLPIPL</sequence>
<dbReference type="EMBL" id="JARBJD010000593">
    <property type="protein sequence ID" value="KAK2940833.1"/>
    <property type="molecule type" value="Genomic_DNA"/>
</dbReference>
<gene>
    <name evidence="4" type="ORF">BLNAU_18286</name>
    <name evidence="3" type="ORF">BLNAU_19421</name>
    <name evidence="2" type="ORF">BLNAU_24256</name>
    <name evidence="1" type="ORF">BLNAU_24735</name>
</gene>
<dbReference type="EMBL" id="JARBJD010000218">
    <property type="protein sequence ID" value="KAK2946828.1"/>
    <property type="molecule type" value="Genomic_DNA"/>
</dbReference>
<evidence type="ECO:0000313" key="4">
    <source>
        <dbReference type="EMBL" id="KAK2946828.1"/>
    </source>
</evidence>